<dbReference type="InterPro" id="IPR012674">
    <property type="entry name" value="Calycin"/>
</dbReference>
<dbReference type="GO" id="GO:0005737">
    <property type="term" value="C:cytoplasm"/>
    <property type="evidence" value="ECO:0007669"/>
    <property type="project" value="TreeGrafter"/>
</dbReference>
<gene>
    <name evidence="3" type="ORF">JTE90_001458</name>
</gene>
<sequence length="211" mass="23473">MGGCRKNCGFTVAVAAVFLLSLLGDAEAQTLLLGACPNPPMQQNFSANDFMGRWYEVERTFVMAEVGWRCISVDYKQEGDRVKVETVGQAVVRRAMSAVATFTPNSPARIILRGEGSLPTQSTNYVLYTDYENAAVVWSCRNVEPPIPISGLDFLRNLSHTENLWILSRKRTMDPAVKEQIYTFLDTNAITRRSLRPVPQDTCQDASTTPT</sequence>
<keyword evidence="4" id="KW-1185">Reference proteome</keyword>
<evidence type="ECO:0000256" key="1">
    <source>
        <dbReference type="ARBA" id="ARBA00023157"/>
    </source>
</evidence>
<dbReference type="GO" id="GO:0006629">
    <property type="term" value="P:lipid metabolic process"/>
    <property type="evidence" value="ECO:0007669"/>
    <property type="project" value="TreeGrafter"/>
</dbReference>
<proteinExistence type="inferred from homology"/>
<dbReference type="PROSITE" id="PS00213">
    <property type="entry name" value="LIPOCALIN"/>
    <property type="match status" value="1"/>
</dbReference>
<reference evidence="3 4" key="1">
    <citation type="journal article" date="2022" name="Nat. Ecol. Evol.">
        <title>A masculinizing supergene underlies an exaggerated male reproductive morph in a spider.</title>
        <authorList>
            <person name="Hendrickx F."/>
            <person name="De Corte Z."/>
            <person name="Sonet G."/>
            <person name="Van Belleghem S.M."/>
            <person name="Kostlbacher S."/>
            <person name="Vangestel C."/>
        </authorList>
    </citation>
    <scope>NUCLEOTIDE SEQUENCE [LARGE SCALE GENOMIC DNA]</scope>
    <source>
        <strain evidence="3">W744_W776</strain>
    </source>
</reference>
<dbReference type="InterPro" id="IPR003057">
    <property type="entry name" value="Invtbrt_color"/>
</dbReference>
<dbReference type="PANTHER" id="PTHR10612:SF34">
    <property type="entry name" value="APOLIPOPROTEIN D"/>
    <property type="match status" value="1"/>
</dbReference>
<comment type="caution">
    <text evidence="3">The sequence shown here is derived from an EMBL/GenBank/DDBJ whole genome shotgun (WGS) entry which is preliminary data.</text>
</comment>
<organism evidence="3 4">
    <name type="scientific">Oedothorax gibbosus</name>
    <dbReference type="NCBI Taxonomy" id="931172"/>
    <lineage>
        <taxon>Eukaryota</taxon>
        <taxon>Metazoa</taxon>
        <taxon>Ecdysozoa</taxon>
        <taxon>Arthropoda</taxon>
        <taxon>Chelicerata</taxon>
        <taxon>Arachnida</taxon>
        <taxon>Araneae</taxon>
        <taxon>Araneomorphae</taxon>
        <taxon>Entelegynae</taxon>
        <taxon>Araneoidea</taxon>
        <taxon>Linyphiidae</taxon>
        <taxon>Erigoninae</taxon>
        <taxon>Oedothorax</taxon>
    </lineage>
</organism>
<comment type="similarity">
    <text evidence="2">Belongs to the calycin superfamily. Lipocalin family.</text>
</comment>
<dbReference type="GO" id="GO:0000302">
    <property type="term" value="P:response to reactive oxygen species"/>
    <property type="evidence" value="ECO:0007669"/>
    <property type="project" value="TreeGrafter"/>
</dbReference>
<keyword evidence="1" id="KW-1015">Disulfide bond</keyword>
<dbReference type="GO" id="GO:0031409">
    <property type="term" value="F:pigment binding"/>
    <property type="evidence" value="ECO:0007669"/>
    <property type="project" value="InterPro"/>
</dbReference>
<evidence type="ECO:0000256" key="2">
    <source>
        <dbReference type="PIRNR" id="PIRNR036893"/>
    </source>
</evidence>
<evidence type="ECO:0008006" key="5">
    <source>
        <dbReference type="Google" id="ProtNLM"/>
    </source>
</evidence>
<accession>A0AAV6UC27</accession>
<dbReference type="SUPFAM" id="SSF50814">
    <property type="entry name" value="Lipocalins"/>
    <property type="match status" value="1"/>
</dbReference>
<name>A0AAV6UC27_9ARAC</name>
<dbReference type="EMBL" id="JAFNEN010000494">
    <property type="protein sequence ID" value="KAG8181802.1"/>
    <property type="molecule type" value="Genomic_DNA"/>
</dbReference>
<dbReference type="InterPro" id="IPR022272">
    <property type="entry name" value="Lipocalin_CS"/>
</dbReference>
<evidence type="ECO:0000313" key="3">
    <source>
        <dbReference type="EMBL" id="KAG8181802.1"/>
    </source>
</evidence>
<dbReference type="Proteomes" id="UP000827092">
    <property type="component" value="Unassembled WGS sequence"/>
</dbReference>
<keyword evidence="2" id="KW-0732">Signal</keyword>
<dbReference type="InterPro" id="IPR022271">
    <property type="entry name" value="Lipocalin_ApoD"/>
</dbReference>
<dbReference type="PIRSF" id="PIRSF036893">
    <property type="entry name" value="Lipocalin_ApoD"/>
    <property type="match status" value="1"/>
</dbReference>
<feature type="chain" id="PRO_5043115534" description="Apolipoprotein D" evidence="2">
    <location>
        <begin position="29"/>
        <end position="211"/>
    </location>
</feature>
<evidence type="ECO:0000313" key="4">
    <source>
        <dbReference type="Proteomes" id="UP000827092"/>
    </source>
</evidence>
<dbReference type="PRINTS" id="PR01273">
    <property type="entry name" value="INVTBRTCOLOR"/>
</dbReference>
<dbReference type="PANTHER" id="PTHR10612">
    <property type="entry name" value="APOLIPOPROTEIN D"/>
    <property type="match status" value="1"/>
</dbReference>
<protein>
    <recommendedName>
        <fullName evidence="5">Apolipoprotein D</fullName>
    </recommendedName>
</protein>
<dbReference type="Gene3D" id="2.40.128.20">
    <property type="match status" value="1"/>
</dbReference>
<feature type="signal peptide" evidence="2">
    <location>
        <begin position="1"/>
        <end position="28"/>
    </location>
</feature>
<dbReference type="AlphaFoldDB" id="A0AAV6UC27"/>